<reference evidence="3 4" key="1">
    <citation type="submission" date="2019-02" db="EMBL/GenBank/DDBJ databases">
        <title>Deep-cultivation of Planctomycetes and their phenomic and genomic characterization uncovers novel biology.</title>
        <authorList>
            <person name="Wiegand S."/>
            <person name="Jogler M."/>
            <person name="Boedeker C."/>
            <person name="Pinto D."/>
            <person name="Vollmers J."/>
            <person name="Rivas-Marin E."/>
            <person name="Kohn T."/>
            <person name="Peeters S.H."/>
            <person name="Heuer A."/>
            <person name="Rast P."/>
            <person name="Oberbeckmann S."/>
            <person name="Bunk B."/>
            <person name="Jeske O."/>
            <person name="Meyerdierks A."/>
            <person name="Storesund J.E."/>
            <person name="Kallscheuer N."/>
            <person name="Luecker S."/>
            <person name="Lage O.M."/>
            <person name="Pohl T."/>
            <person name="Merkel B.J."/>
            <person name="Hornburger P."/>
            <person name="Mueller R.-W."/>
            <person name="Bruemmer F."/>
            <person name="Labrenz M."/>
            <person name="Spormann A.M."/>
            <person name="Op Den Camp H."/>
            <person name="Overmann J."/>
            <person name="Amann R."/>
            <person name="Jetten M.S.M."/>
            <person name="Mascher T."/>
            <person name="Medema M.H."/>
            <person name="Devos D.P."/>
            <person name="Kaster A.-K."/>
            <person name="Ovreas L."/>
            <person name="Rohde M."/>
            <person name="Galperin M.Y."/>
            <person name="Jogler C."/>
        </authorList>
    </citation>
    <scope>NUCLEOTIDE SEQUENCE [LARGE SCALE GENOMIC DNA]</scope>
    <source>
        <strain evidence="3 4">Q31b</strain>
    </source>
</reference>
<evidence type="ECO:0000256" key="1">
    <source>
        <dbReference type="ARBA" id="ARBA00006432"/>
    </source>
</evidence>
<evidence type="ECO:0000313" key="3">
    <source>
        <dbReference type="EMBL" id="TWU45764.1"/>
    </source>
</evidence>
<evidence type="ECO:0000313" key="4">
    <source>
        <dbReference type="Proteomes" id="UP000315471"/>
    </source>
</evidence>
<dbReference type="Pfam" id="PF00501">
    <property type="entry name" value="AMP-binding"/>
    <property type="match status" value="1"/>
</dbReference>
<gene>
    <name evidence="3" type="primary">lcfB_1</name>
    <name evidence="3" type="ORF">Q31b_09400</name>
</gene>
<dbReference type="InterPro" id="IPR042099">
    <property type="entry name" value="ANL_N_sf"/>
</dbReference>
<accession>A0A5C6EB93</accession>
<keyword evidence="3" id="KW-0436">Ligase</keyword>
<dbReference type="AlphaFoldDB" id="A0A5C6EB93"/>
<dbReference type="EC" id="6.2.1.3" evidence="3"/>
<dbReference type="SUPFAM" id="SSF56801">
    <property type="entry name" value="Acetyl-CoA synthetase-like"/>
    <property type="match status" value="1"/>
</dbReference>
<keyword evidence="4" id="KW-1185">Reference proteome</keyword>
<dbReference type="Proteomes" id="UP000315471">
    <property type="component" value="Unassembled WGS sequence"/>
</dbReference>
<sequence>MAASGLLSRNKDIILFDSFENHVKRRPTSTALVVDDAGRAESFTWSELASLVDRTAGYLKKRLVTYTSEKTYVGYRSGNTLDDILLTLSCAKIGAVNVPLNQYAGDKMVEACWDRIDGLWIETIRESQPPWRSFIDSVSSDPPARVDPFEPALILWTSGTSGTTKGVVLSHASLKSNAAAKLAAVPQTCDDVRLTCLSLAHAYARTCDLGTWLLSGCTLALTYGFDGWNRLAPIVKPTIANVVPSIAERLLGLEATTAGLERLRVLGVGGAGLSEQAFEAWKSRGVVVTQGYGCSETAPVICSATPNDARANLVGKPVQGWQTDIRDGRLFVKGEHLMIGYFNDPEATKAKIDPDGWFDTGDLVEVDDLSQQYRILGRTDEVIVLPNGHKIFPTTIERLVNALANVEHSMLRYDDGRLQLWLDLKCESDFDLQLQIENTLQSQPHWARPRSIDQFSIPLSIDEGELTPKGTLCRSRIEKNRFRHHR</sequence>
<name>A0A5C6EB93_9BACT</name>
<comment type="similarity">
    <text evidence="1">Belongs to the ATP-dependent AMP-binding enzyme family.</text>
</comment>
<dbReference type="Gene3D" id="3.40.50.12780">
    <property type="entry name" value="N-terminal domain of ligase-like"/>
    <property type="match status" value="1"/>
</dbReference>
<dbReference type="EMBL" id="SJPY01000001">
    <property type="protein sequence ID" value="TWU45764.1"/>
    <property type="molecule type" value="Genomic_DNA"/>
</dbReference>
<evidence type="ECO:0000259" key="2">
    <source>
        <dbReference type="Pfam" id="PF00501"/>
    </source>
</evidence>
<feature type="domain" description="AMP-dependent synthetase/ligase" evidence="2">
    <location>
        <begin position="134"/>
        <end position="342"/>
    </location>
</feature>
<proteinExistence type="inferred from homology"/>
<organism evidence="3 4">
    <name type="scientific">Novipirellula aureliae</name>
    <dbReference type="NCBI Taxonomy" id="2527966"/>
    <lineage>
        <taxon>Bacteria</taxon>
        <taxon>Pseudomonadati</taxon>
        <taxon>Planctomycetota</taxon>
        <taxon>Planctomycetia</taxon>
        <taxon>Pirellulales</taxon>
        <taxon>Pirellulaceae</taxon>
        <taxon>Novipirellula</taxon>
    </lineage>
</organism>
<dbReference type="OrthoDB" id="9778383at2"/>
<dbReference type="InterPro" id="IPR000873">
    <property type="entry name" value="AMP-dep_synth/lig_dom"/>
</dbReference>
<comment type="caution">
    <text evidence="3">The sequence shown here is derived from an EMBL/GenBank/DDBJ whole genome shotgun (WGS) entry which is preliminary data.</text>
</comment>
<dbReference type="GO" id="GO:0004467">
    <property type="term" value="F:long-chain fatty acid-CoA ligase activity"/>
    <property type="evidence" value="ECO:0007669"/>
    <property type="project" value="UniProtKB-EC"/>
</dbReference>
<dbReference type="PANTHER" id="PTHR43201:SF8">
    <property type="entry name" value="ACYL-COA SYNTHETASE FAMILY MEMBER 3"/>
    <property type="match status" value="1"/>
</dbReference>
<protein>
    <submittedName>
        <fullName evidence="3">Long-chain-fatty-acid--CoA ligase</fullName>
        <ecNumber evidence="3">6.2.1.3</ecNumber>
    </submittedName>
</protein>
<dbReference type="RefSeq" id="WP_146598410.1">
    <property type="nucleotide sequence ID" value="NZ_SJPY01000001.1"/>
</dbReference>
<dbReference type="GO" id="GO:0031956">
    <property type="term" value="F:medium-chain fatty acid-CoA ligase activity"/>
    <property type="evidence" value="ECO:0007669"/>
    <property type="project" value="TreeGrafter"/>
</dbReference>
<dbReference type="PANTHER" id="PTHR43201">
    <property type="entry name" value="ACYL-COA SYNTHETASE"/>
    <property type="match status" value="1"/>
</dbReference>